<dbReference type="Gene3D" id="2.20.150.10">
    <property type="entry name" value="putative 5-dehydro-2- deoxygluconokinase"/>
    <property type="match status" value="1"/>
</dbReference>
<dbReference type="InterPro" id="IPR002173">
    <property type="entry name" value="Carboh/pur_kinase_PfkB_CS"/>
</dbReference>
<reference evidence="7 8" key="1">
    <citation type="submission" date="2019-10" db="EMBL/GenBank/DDBJ databases">
        <title>Cognatihalovulum marinum gen. nov. sp. nov., a new member of the family Rhodobacteraceae isolated from deep seawater of the Northwest Indian Ocean.</title>
        <authorList>
            <person name="Ruan C."/>
            <person name="Wang J."/>
            <person name="Zheng X."/>
            <person name="Song L."/>
            <person name="Zhu Y."/>
            <person name="Huang Y."/>
            <person name="Lu Z."/>
            <person name="Du W."/>
            <person name="Huang L."/>
            <person name="Dai X."/>
        </authorList>
    </citation>
    <scope>NUCLEOTIDE SEQUENCE [LARGE SCALE GENOMIC DNA]</scope>
    <source>
        <strain evidence="7 8">2CG4</strain>
    </source>
</reference>
<dbReference type="InterPro" id="IPR030830">
    <property type="entry name" value="Myo_inos_IolC"/>
</dbReference>
<keyword evidence="4 7" id="KW-0418">Kinase</keyword>
<dbReference type="InterPro" id="IPR023314">
    <property type="entry name" value="Myo_inos_IolC-like_sf"/>
</dbReference>
<dbReference type="CDD" id="cd01166">
    <property type="entry name" value="KdgK"/>
    <property type="match status" value="1"/>
</dbReference>
<evidence type="ECO:0000259" key="6">
    <source>
        <dbReference type="Pfam" id="PF00294"/>
    </source>
</evidence>
<keyword evidence="8" id="KW-1185">Reference proteome</keyword>
<dbReference type="Pfam" id="PF00294">
    <property type="entry name" value="PfkB"/>
    <property type="match status" value="1"/>
</dbReference>
<dbReference type="Proteomes" id="UP000474957">
    <property type="component" value="Unassembled WGS sequence"/>
</dbReference>
<keyword evidence="2 7" id="KW-0808">Transferase</keyword>
<protein>
    <submittedName>
        <fullName evidence="7">5-dehydro-2-deoxygluconokinase</fullName>
        <ecNumber evidence="7">2.7.1.92</ecNumber>
    </submittedName>
</protein>
<dbReference type="EMBL" id="WIND01000017">
    <property type="protein sequence ID" value="MSU91264.1"/>
    <property type="molecule type" value="Genomic_DNA"/>
</dbReference>
<accession>A0A6L5Z5E9</accession>
<dbReference type="RefSeq" id="WP_154448243.1">
    <property type="nucleotide sequence ID" value="NZ_WIND01000017.1"/>
</dbReference>
<evidence type="ECO:0000256" key="4">
    <source>
        <dbReference type="ARBA" id="ARBA00022777"/>
    </source>
</evidence>
<dbReference type="SUPFAM" id="SSF53613">
    <property type="entry name" value="Ribokinase-like"/>
    <property type="match status" value="1"/>
</dbReference>
<evidence type="ECO:0000256" key="3">
    <source>
        <dbReference type="ARBA" id="ARBA00022741"/>
    </source>
</evidence>
<sequence length="324" mass="33343">MVRFERLRGRPVLVLGRAGMDFYADPPGARADAADRFFACLGGSSGNIAAGLARQGVGAAILSSVSDDAVGRFVRGQLQGYGVDTAHLRVVAGEMRTSLAVTETRLEDTQTVIYRNDAADFHMTRDDVEAVDCAGFGALVLTGTALAAQPSREATLHAMALARAAGLPVVLDIDYRPYSWPSAGEAAQVYVQAAQAADMVIGNDEEFDVVAGGTGGQGLARSLAAEGRVAIYKLGARGSVTYDGERQFASGIFPVQAIKPMGAGDSFMAGLLAGLAAGRTLEQSVARGAASAAIVVRGVGCAPAMPTTAELDAFLAANRMTPAA</sequence>
<dbReference type="InterPro" id="IPR011611">
    <property type="entry name" value="PfkB_dom"/>
</dbReference>
<evidence type="ECO:0000256" key="5">
    <source>
        <dbReference type="ARBA" id="ARBA00022840"/>
    </source>
</evidence>
<keyword evidence="5" id="KW-0067">ATP-binding</keyword>
<evidence type="ECO:0000256" key="1">
    <source>
        <dbReference type="ARBA" id="ARBA00010688"/>
    </source>
</evidence>
<name>A0A6L5Z5E9_9RHOB</name>
<evidence type="ECO:0000256" key="2">
    <source>
        <dbReference type="ARBA" id="ARBA00022679"/>
    </source>
</evidence>
<dbReference type="GO" id="GO:0047590">
    <property type="term" value="F:5-dehydro-2-deoxygluconokinase activity"/>
    <property type="evidence" value="ECO:0007669"/>
    <property type="project" value="UniProtKB-EC"/>
</dbReference>
<gene>
    <name evidence="7" type="primary">iolC</name>
    <name evidence="7" type="ORF">GE300_16915</name>
</gene>
<dbReference type="PROSITE" id="PS00584">
    <property type="entry name" value="PFKB_KINASES_2"/>
    <property type="match status" value="1"/>
</dbReference>
<dbReference type="AlphaFoldDB" id="A0A6L5Z5E9"/>
<dbReference type="InterPro" id="IPR029056">
    <property type="entry name" value="Ribokinase-like"/>
</dbReference>
<dbReference type="NCBIfam" id="TIGR04382">
    <property type="entry name" value="myo_inos_iolC_N"/>
    <property type="match status" value="1"/>
</dbReference>
<dbReference type="InterPro" id="IPR050306">
    <property type="entry name" value="PfkB_Carbo_kinase"/>
</dbReference>
<organism evidence="7 8">
    <name type="scientific">Halovulum marinum</name>
    <dbReference type="NCBI Taxonomy" id="2662447"/>
    <lineage>
        <taxon>Bacteria</taxon>
        <taxon>Pseudomonadati</taxon>
        <taxon>Pseudomonadota</taxon>
        <taxon>Alphaproteobacteria</taxon>
        <taxon>Rhodobacterales</taxon>
        <taxon>Paracoccaceae</taxon>
        <taxon>Halovulum</taxon>
    </lineage>
</organism>
<dbReference type="PANTHER" id="PTHR43085:SF49">
    <property type="entry name" value="5-DEHYDRO-2-DEOXYGLUCONOKINASE"/>
    <property type="match status" value="1"/>
</dbReference>
<evidence type="ECO:0000313" key="7">
    <source>
        <dbReference type="EMBL" id="MSU91264.1"/>
    </source>
</evidence>
<comment type="similarity">
    <text evidence="1">Belongs to the carbohydrate kinase PfkB family.</text>
</comment>
<proteinExistence type="inferred from homology"/>
<evidence type="ECO:0000313" key="8">
    <source>
        <dbReference type="Proteomes" id="UP000474957"/>
    </source>
</evidence>
<keyword evidence="3" id="KW-0547">Nucleotide-binding</keyword>
<dbReference type="Gene3D" id="3.40.1190.20">
    <property type="match status" value="1"/>
</dbReference>
<dbReference type="GO" id="GO:0005524">
    <property type="term" value="F:ATP binding"/>
    <property type="evidence" value="ECO:0007669"/>
    <property type="project" value="UniProtKB-KW"/>
</dbReference>
<feature type="domain" description="Carbohydrate kinase PfkB" evidence="6">
    <location>
        <begin position="12"/>
        <end position="307"/>
    </location>
</feature>
<dbReference type="EC" id="2.7.1.92" evidence="7"/>
<dbReference type="PANTHER" id="PTHR43085">
    <property type="entry name" value="HEXOKINASE FAMILY MEMBER"/>
    <property type="match status" value="1"/>
</dbReference>
<comment type="caution">
    <text evidence="7">The sequence shown here is derived from an EMBL/GenBank/DDBJ whole genome shotgun (WGS) entry which is preliminary data.</text>
</comment>